<gene>
    <name evidence="2" type="ORF">SYV04_38815</name>
</gene>
<organism evidence="2 3">
    <name type="scientific">Hyalangium rubrum</name>
    <dbReference type="NCBI Taxonomy" id="3103134"/>
    <lineage>
        <taxon>Bacteria</taxon>
        <taxon>Pseudomonadati</taxon>
        <taxon>Myxococcota</taxon>
        <taxon>Myxococcia</taxon>
        <taxon>Myxococcales</taxon>
        <taxon>Cystobacterineae</taxon>
        <taxon>Archangiaceae</taxon>
        <taxon>Hyalangium</taxon>
    </lineage>
</organism>
<accession>A0ABU5HJZ0</accession>
<reference evidence="2 3" key="1">
    <citation type="submission" date="2023-12" db="EMBL/GenBank/DDBJ databases">
        <title>the genome sequence of Hyalangium sp. s54d21.</title>
        <authorList>
            <person name="Zhang X."/>
        </authorList>
    </citation>
    <scope>NUCLEOTIDE SEQUENCE [LARGE SCALE GENOMIC DNA]</scope>
    <source>
        <strain evidence="3">s54d21</strain>
    </source>
</reference>
<proteinExistence type="predicted"/>
<keyword evidence="1" id="KW-0812">Transmembrane</keyword>
<sequence length="147" mass="15946">MTGGYLFSVASLETRFRITVVLAVCCLAIGGFDFLRTASFVLNAEQAHAVVVTASSRGSGQYRMFKGHPEVVEFSDLDGIVHTTTLYYGQPGRHPPGTTVEVLYKPYDPAGTARYRDSGQLWTLSGCLMLMGALFLAGALAVRKRGY</sequence>
<comment type="caution">
    <text evidence="2">The sequence shown here is derived from an EMBL/GenBank/DDBJ whole genome shotgun (WGS) entry which is preliminary data.</text>
</comment>
<keyword evidence="1" id="KW-0472">Membrane</keyword>
<protein>
    <submittedName>
        <fullName evidence="2">DUF3592 domain-containing protein</fullName>
    </submittedName>
</protein>
<name>A0ABU5HJZ0_9BACT</name>
<evidence type="ECO:0000313" key="3">
    <source>
        <dbReference type="Proteomes" id="UP001291309"/>
    </source>
</evidence>
<evidence type="ECO:0000313" key="2">
    <source>
        <dbReference type="EMBL" id="MDY7232405.1"/>
    </source>
</evidence>
<keyword evidence="1" id="KW-1133">Transmembrane helix</keyword>
<evidence type="ECO:0000256" key="1">
    <source>
        <dbReference type="SAM" id="Phobius"/>
    </source>
</evidence>
<feature type="transmembrane region" description="Helical" evidence="1">
    <location>
        <begin position="121"/>
        <end position="142"/>
    </location>
</feature>
<keyword evidence="3" id="KW-1185">Reference proteome</keyword>
<dbReference type="Proteomes" id="UP001291309">
    <property type="component" value="Unassembled WGS sequence"/>
</dbReference>
<dbReference type="EMBL" id="JAXIVS010000020">
    <property type="protein sequence ID" value="MDY7232405.1"/>
    <property type="molecule type" value="Genomic_DNA"/>
</dbReference>
<dbReference type="RefSeq" id="WP_321551120.1">
    <property type="nucleotide sequence ID" value="NZ_JAXIVS010000020.1"/>
</dbReference>
<feature type="transmembrane region" description="Helical" evidence="1">
    <location>
        <begin position="16"/>
        <end position="35"/>
    </location>
</feature>